<dbReference type="EMBL" id="VUNL01000006">
    <property type="protein sequence ID" value="MSV24841.1"/>
    <property type="molecule type" value="Genomic_DNA"/>
</dbReference>
<evidence type="ECO:0000313" key="2">
    <source>
        <dbReference type="EMBL" id="MSV24841.1"/>
    </source>
</evidence>
<evidence type="ECO:0008006" key="4">
    <source>
        <dbReference type="Google" id="ProtNLM"/>
    </source>
</evidence>
<protein>
    <recommendedName>
        <fullName evidence="4">Replication protein</fullName>
    </recommendedName>
</protein>
<comment type="caution">
    <text evidence="2">The sequence shown here is derived from an EMBL/GenBank/DDBJ whole genome shotgun (WGS) entry which is preliminary data.</text>
</comment>
<dbReference type="AlphaFoldDB" id="A0A6I2UYU6"/>
<dbReference type="Proteomes" id="UP000430222">
    <property type="component" value="Unassembled WGS sequence"/>
</dbReference>
<evidence type="ECO:0000256" key="1">
    <source>
        <dbReference type="SAM" id="MobiDB-lite"/>
    </source>
</evidence>
<dbReference type="RefSeq" id="WP_154620603.1">
    <property type="nucleotide sequence ID" value="NZ_VUNL01000006.1"/>
</dbReference>
<gene>
    <name evidence="2" type="ORF">FYJ78_06515</name>
</gene>
<sequence length="160" mass="18471">MASKDEKTRIYWLKIECDSFRKDVFQTLLFNHGEMGHKYLTAYLFLSLKAAPLNGYLYEQLGNKKFEVSSKIIASNTNVTDEEAEKIYNDLKEYGLIVKADKHNADKLYYMPKVKEAIASVTKAAIIKAKQRERAKTAQRIKEQKALEKDAKENNIDLPF</sequence>
<keyword evidence="3" id="KW-1185">Reference proteome</keyword>
<name>A0A6I2UYU6_9FIRM</name>
<reference evidence="2 3" key="1">
    <citation type="submission" date="2019-08" db="EMBL/GenBank/DDBJ databases">
        <title>In-depth cultivation of the pig gut microbiome towards novel bacterial diversity and tailored functional studies.</title>
        <authorList>
            <person name="Wylensek D."/>
            <person name="Hitch T.C.A."/>
            <person name="Clavel T."/>
        </authorList>
    </citation>
    <scope>NUCLEOTIDE SEQUENCE [LARGE SCALE GENOMIC DNA]</scope>
    <source>
        <strain evidence="3">WCA-380-WT-3B3</strain>
    </source>
</reference>
<proteinExistence type="predicted"/>
<organism evidence="2 3">
    <name type="scientific">Selenomonas montiformis</name>
    <dbReference type="NCBI Taxonomy" id="2652285"/>
    <lineage>
        <taxon>Bacteria</taxon>
        <taxon>Bacillati</taxon>
        <taxon>Bacillota</taxon>
        <taxon>Negativicutes</taxon>
        <taxon>Selenomonadales</taxon>
        <taxon>Selenomonadaceae</taxon>
        <taxon>Selenomonas</taxon>
    </lineage>
</organism>
<feature type="region of interest" description="Disordered" evidence="1">
    <location>
        <begin position="138"/>
        <end position="160"/>
    </location>
</feature>
<evidence type="ECO:0000313" key="3">
    <source>
        <dbReference type="Proteomes" id="UP000430222"/>
    </source>
</evidence>
<accession>A0A6I2UYU6</accession>